<sequence length="193" mass="21373">MWQWLEDRLNFAVGAYRDVDAPCHTVWDIVKDPGAYPSYFSGVTGVEFLGESKRGSHLRLGTKFRVHRRLPTGEVFHGDWTVSAIDTGPSFPKSVVFWSPHFANVMAGTTTWKVEPSEEGNKDRCRFSITLAISPQGLFTDVGRLMFCCCFQRKAMVAVEKDVDDVATAAFESIEVCSTGKISNIDAALNPAS</sequence>
<protein>
    <recommendedName>
        <fullName evidence="2">Coenzyme Q-binding protein COQ10 START domain-containing protein</fullName>
    </recommendedName>
</protein>
<dbReference type="InterPro" id="IPR023393">
    <property type="entry name" value="START-like_dom_sf"/>
</dbReference>
<dbReference type="EMBL" id="HBGO01038176">
    <property type="protein sequence ID" value="CAD9361787.1"/>
    <property type="molecule type" value="Transcribed_RNA"/>
</dbReference>
<organism evidence="1">
    <name type="scientific">Trieres chinensis</name>
    <name type="common">Marine centric diatom</name>
    <name type="synonym">Odontella sinensis</name>
    <dbReference type="NCBI Taxonomy" id="1514140"/>
    <lineage>
        <taxon>Eukaryota</taxon>
        <taxon>Sar</taxon>
        <taxon>Stramenopiles</taxon>
        <taxon>Ochrophyta</taxon>
        <taxon>Bacillariophyta</taxon>
        <taxon>Mediophyceae</taxon>
        <taxon>Biddulphiophycidae</taxon>
        <taxon>Eupodiscales</taxon>
        <taxon>Parodontellaceae</taxon>
        <taxon>Trieres</taxon>
    </lineage>
</organism>
<gene>
    <name evidence="1" type="ORF">OSIN01602_LOCUS22108</name>
</gene>
<dbReference type="Pfam" id="PF10604">
    <property type="entry name" value="Polyketide_cyc2"/>
    <property type="match status" value="1"/>
</dbReference>
<evidence type="ECO:0000313" key="1">
    <source>
        <dbReference type="EMBL" id="CAD9361787.1"/>
    </source>
</evidence>
<dbReference type="Gene3D" id="3.30.530.20">
    <property type="match status" value="1"/>
</dbReference>
<dbReference type="SUPFAM" id="SSF55961">
    <property type="entry name" value="Bet v1-like"/>
    <property type="match status" value="1"/>
</dbReference>
<proteinExistence type="predicted"/>
<reference evidence="1" key="1">
    <citation type="submission" date="2021-01" db="EMBL/GenBank/DDBJ databases">
        <authorList>
            <person name="Corre E."/>
            <person name="Pelletier E."/>
            <person name="Niang G."/>
            <person name="Scheremetjew M."/>
            <person name="Finn R."/>
            <person name="Kale V."/>
            <person name="Holt S."/>
            <person name="Cochrane G."/>
            <person name="Meng A."/>
            <person name="Brown T."/>
            <person name="Cohen L."/>
        </authorList>
    </citation>
    <scope>NUCLEOTIDE SEQUENCE</scope>
    <source>
        <strain evidence="1">Grunow 1884</strain>
    </source>
</reference>
<dbReference type="InterPro" id="IPR019587">
    <property type="entry name" value="Polyketide_cyclase/dehydratase"/>
</dbReference>
<evidence type="ECO:0008006" key="2">
    <source>
        <dbReference type="Google" id="ProtNLM"/>
    </source>
</evidence>
<name>A0A7S2A9G1_TRICV</name>
<accession>A0A7S2A9G1</accession>
<dbReference type="CDD" id="cd07812">
    <property type="entry name" value="SRPBCC"/>
    <property type="match status" value="1"/>
</dbReference>
<dbReference type="AlphaFoldDB" id="A0A7S2A9G1"/>